<dbReference type="Gramene" id="CDF37897">
    <property type="protein sequence ID" value="CDF37897"/>
    <property type="gene ID" value="CHC_T00000029001"/>
</dbReference>
<gene>
    <name evidence="11" type="ORF">CHC_T00000029001</name>
</gene>
<evidence type="ECO:0000313" key="12">
    <source>
        <dbReference type="Proteomes" id="UP000012073"/>
    </source>
</evidence>
<evidence type="ECO:0000256" key="1">
    <source>
        <dbReference type="ARBA" id="ARBA00004141"/>
    </source>
</evidence>
<keyword evidence="6 8" id="KW-0472">Membrane</keyword>
<dbReference type="PANTHER" id="PTHR24161">
    <property type="entry name" value="ANK_REP_REGION DOMAIN-CONTAINING PROTEIN-RELATED"/>
    <property type="match status" value="1"/>
</dbReference>
<comment type="similarity">
    <text evidence="8">Belongs to the DHHC palmitoyltransferase family.</text>
</comment>
<evidence type="ECO:0000256" key="5">
    <source>
        <dbReference type="ARBA" id="ARBA00023043"/>
    </source>
</evidence>
<comment type="catalytic activity">
    <reaction evidence="8">
        <text>L-cysteinyl-[protein] + hexadecanoyl-CoA = S-hexadecanoyl-L-cysteinyl-[protein] + CoA</text>
        <dbReference type="Rhea" id="RHEA:36683"/>
        <dbReference type="Rhea" id="RHEA-COMP:10131"/>
        <dbReference type="Rhea" id="RHEA-COMP:11032"/>
        <dbReference type="ChEBI" id="CHEBI:29950"/>
        <dbReference type="ChEBI" id="CHEBI:57287"/>
        <dbReference type="ChEBI" id="CHEBI:57379"/>
        <dbReference type="ChEBI" id="CHEBI:74151"/>
        <dbReference type="EC" id="2.3.1.225"/>
    </reaction>
</comment>
<feature type="compositionally biased region" description="Polar residues" evidence="9">
    <location>
        <begin position="8"/>
        <end position="21"/>
    </location>
</feature>
<feature type="transmembrane region" description="Helical" evidence="8">
    <location>
        <begin position="283"/>
        <end position="301"/>
    </location>
</feature>
<evidence type="ECO:0000256" key="3">
    <source>
        <dbReference type="ARBA" id="ARBA00022737"/>
    </source>
</evidence>
<dbReference type="SMART" id="SM00248">
    <property type="entry name" value="ANK"/>
    <property type="match status" value="5"/>
</dbReference>
<feature type="repeat" description="ANK" evidence="7">
    <location>
        <begin position="211"/>
        <end position="243"/>
    </location>
</feature>
<evidence type="ECO:0000256" key="7">
    <source>
        <dbReference type="PROSITE-ProRule" id="PRU00023"/>
    </source>
</evidence>
<dbReference type="PhylomeDB" id="R7QHA0"/>
<feature type="domain" description="Palmitoyltransferase DHHC" evidence="10">
    <location>
        <begin position="372"/>
        <end position="483"/>
    </location>
</feature>
<dbReference type="Pfam" id="PF01529">
    <property type="entry name" value="DHHC"/>
    <property type="match status" value="1"/>
</dbReference>
<keyword evidence="8" id="KW-0012">Acyltransferase</keyword>
<keyword evidence="5 7" id="KW-0040">ANK repeat</keyword>
<dbReference type="STRING" id="2769.R7QHA0"/>
<accession>R7QHA0</accession>
<keyword evidence="2 8" id="KW-0812">Transmembrane</keyword>
<feature type="transmembrane region" description="Helical" evidence="8">
    <location>
        <begin position="417"/>
        <end position="440"/>
    </location>
</feature>
<dbReference type="InterPro" id="IPR036770">
    <property type="entry name" value="Ankyrin_rpt-contain_sf"/>
</dbReference>
<evidence type="ECO:0000256" key="8">
    <source>
        <dbReference type="RuleBase" id="RU079119"/>
    </source>
</evidence>
<feature type="transmembrane region" description="Helical" evidence="8">
    <location>
        <begin position="452"/>
        <end position="477"/>
    </location>
</feature>
<evidence type="ECO:0000259" key="10">
    <source>
        <dbReference type="Pfam" id="PF01529"/>
    </source>
</evidence>
<dbReference type="PROSITE" id="PS50088">
    <property type="entry name" value="ANK_REPEAT"/>
    <property type="match status" value="2"/>
</dbReference>
<dbReference type="PANTHER" id="PTHR24161:SF85">
    <property type="entry name" value="PALMITOYLTRANSFERASE HIP14"/>
    <property type="match status" value="1"/>
</dbReference>
<comment type="domain">
    <text evidence="8">The DHHC domain is required for palmitoyltransferase activity.</text>
</comment>
<dbReference type="GO" id="GO:0016020">
    <property type="term" value="C:membrane"/>
    <property type="evidence" value="ECO:0007669"/>
    <property type="project" value="UniProtKB-SubCell"/>
</dbReference>
<dbReference type="EC" id="2.3.1.225" evidence="8"/>
<dbReference type="RefSeq" id="XP_005717768.1">
    <property type="nucleotide sequence ID" value="XM_005717711.1"/>
</dbReference>
<dbReference type="EMBL" id="HG001883">
    <property type="protein sequence ID" value="CDF37897.1"/>
    <property type="molecule type" value="Genomic_DNA"/>
</dbReference>
<sequence>MITLGAQEASQGPSHFSNEASRPSCAKPFRCPMTSPSAALCTAVRSGDVTATRTLLAALPSSAPWPQDDDGHSALHWASMSDNPAILPLLLSALSSTRPVDLRATAPAQAGQTPLHWACVSGNVTAVQALLNSGADPAATDEKGYTAATHVVHYGRVDLLHMLTRTCPSLMAMADREGHTLLQWAAYHDHAGVVVYLLKVRCVDPSEPDASGMTPLHRAAQRGHSVVSEHLLRGGADFTARNAAGRTPEELVETPRGRTKAILRMWRMGKLTTARPVPTRHTLTKYGLVLFYWVLLVVSFVKYRQLLYGAMPVGVGMNIVFHVALVVSASLHLASTFGDPGEIAQGTAETCRAYIEKVLANGTSEAALVPSAYCFTCLAPRPPRSKHSRERDRCVRKFDHECPWVNNTVGLYTHRTLLLLVLSTCGGEWVFIYLVINGVANSPGVTTVTSALFAMPLLCMVIAMHFCISLFCVMLFLTHVQLVVLATDSGASKLDAEHARAIPVYQTDESDELFYARNS</sequence>
<dbReference type="Proteomes" id="UP000012073">
    <property type="component" value="Unassembled WGS sequence"/>
</dbReference>
<dbReference type="GO" id="GO:0019706">
    <property type="term" value="F:protein-cysteine S-palmitoyltransferase activity"/>
    <property type="evidence" value="ECO:0007669"/>
    <property type="project" value="UniProtKB-EC"/>
</dbReference>
<dbReference type="PROSITE" id="PS50297">
    <property type="entry name" value="ANK_REP_REGION"/>
    <property type="match status" value="2"/>
</dbReference>
<dbReference type="InterPro" id="IPR001594">
    <property type="entry name" value="Palmitoyltrfase_DHHC"/>
</dbReference>
<feature type="region of interest" description="Disordered" evidence="9">
    <location>
        <begin position="1"/>
        <end position="23"/>
    </location>
</feature>
<dbReference type="Gene3D" id="1.25.40.20">
    <property type="entry name" value="Ankyrin repeat-containing domain"/>
    <property type="match status" value="2"/>
</dbReference>
<keyword evidence="8" id="KW-0808">Transferase</keyword>
<keyword evidence="12" id="KW-1185">Reference proteome</keyword>
<dbReference type="OrthoDB" id="3749at2759"/>
<dbReference type="OMA" id="CSCKNLL"/>
<keyword evidence="4 8" id="KW-1133">Transmembrane helix</keyword>
<keyword evidence="3" id="KW-0677">Repeat</keyword>
<feature type="repeat" description="ANK" evidence="7">
    <location>
        <begin position="110"/>
        <end position="142"/>
    </location>
</feature>
<evidence type="ECO:0000313" key="11">
    <source>
        <dbReference type="EMBL" id="CDF37897.1"/>
    </source>
</evidence>
<dbReference type="PROSITE" id="PS50216">
    <property type="entry name" value="DHHC"/>
    <property type="match status" value="1"/>
</dbReference>
<evidence type="ECO:0000256" key="6">
    <source>
        <dbReference type="ARBA" id="ARBA00023136"/>
    </source>
</evidence>
<evidence type="ECO:0000256" key="9">
    <source>
        <dbReference type="SAM" id="MobiDB-lite"/>
    </source>
</evidence>
<dbReference type="InterPro" id="IPR002110">
    <property type="entry name" value="Ankyrin_rpt"/>
</dbReference>
<comment type="subcellular location">
    <subcellularLocation>
        <location evidence="1">Membrane</location>
        <topology evidence="1">Multi-pass membrane protein</topology>
    </subcellularLocation>
</comment>
<dbReference type="GeneID" id="17325474"/>
<feature type="transmembrane region" description="Helical" evidence="8">
    <location>
        <begin position="307"/>
        <end position="327"/>
    </location>
</feature>
<evidence type="ECO:0000256" key="4">
    <source>
        <dbReference type="ARBA" id="ARBA00022989"/>
    </source>
</evidence>
<reference evidence="12" key="1">
    <citation type="journal article" date="2013" name="Proc. Natl. Acad. Sci. U.S.A.">
        <title>Genome structure and metabolic features in the red seaweed Chondrus crispus shed light on evolution of the Archaeplastida.</title>
        <authorList>
            <person name="Collen J."/>
            <person name="Porcel B."/>
            <person name="Carre W."/>
            <person name="Ball S.G."/>
            <person name="Chaparro C."/>
            <person name="Tonon T."/>
            <person name="Barbeyron T."/>
            <person name="Michel G."/>
            <person name="Noel B."/>
            <person name="Valentin K."/>
            <person name="Elias M."/>
            <person name="Artiguenave F."/>
            <person name="Arun A."/>
            <person name="Aury J.M."/>
            <person name="Barbosa-Neto J.F."/>
            <person name="Bothwell J.H."/>
            <person name="Bouget F.Y."/>
            <person name="Brillet L."/>
            <person name="Cabello-Hurtado F."/>
            <person name="Capella-Gutierrez S."/>
            <person name="Charrier B."/>
            <person name="Cladiere L."/>
            <person name="Cock J.M."/>
            <person name="Coelho S.M."/>
            <person name="Colleoni C."/>
            <person name="Czjzek M."/>
            <person name="Da Silva C."/>
            <person name="Delage L."/>
            <person name="Denoeud F."/>
            <person name="Deschamps P."/>
            <person name="Dittami S.M."/>
            <person name="Gabaldon T."/>
            <person name="Gachon C.M."/>
            <person name="Groisillier A."/>
            <person name="Herve C."/>
            <person name="Jabbari K."/>
            <person name="Katinka M."/>
            <person name="Kloareg B."/>
            <person name="Kowalczyk N."/>
            <person name="Labadie K."/>
            <person name="Leblanc C."/>
            <person name="Lopez P.J."/>
            <person name="McLachlan D.H."/>
            <person name="Meslet-Cladiere L."/>
            <person name="Moustafa A."/>
            <person name="Nehr Z."/>
            <person name="Nyvall Collen P."/>
            <person name="Panaud O."/>
            <person name="Partensky F."/>
            <person name="Poulain J."/>
            <person name="Rensing S.A."/>
            <person name="Rousvoal S."/>
            <person name="Samson G."/>
            <person name="Symeonidi A."/>
            <person name="Weissenbach J."/>
            <person name="Zambounis A."/>
            <person name="Wincker P."/>
            <person name="Boyen C."/>
        </authorList>
    </citation>
    <scope>NUCLEOTIDE SEQUENCE [LARGE SCALE GENOMIC DNA]</scope>
    <source>
        <strain evidence="12">cv. Stackhouse</strain>
    </source>
</reference>
<dbReference type="KEGG" id="ccp:CHC_T00000029001"/>
<organism evidence="11 12">
    <name type="scientific">Chondrus crispus</name>
    <name type="common">Carrageen Irish moss</name>
    <name type="synonym">Polymorpha crispa</name>
    <dbReference type="NCBI Taxonomy" id="2769"/>
    <lineage>
        <taxon>Eukaryota</taxon>
        <taxon>Rhodophyta</taxon>
        <taxon>Florideophyceae</taxon>
        <taxon>Rhodymeniophycidae</taxon>
        <taxon>Gigartinales</taxon>
        <taxon>Gigartinaceae</taxon>
        <taxon>Chondrus</taxon>
    </lineage>
</organism>
<protein>
    <recommendedName>
        <fullName evidence="8">Palmitoyltransferase</fullName>
        <ecNumber evidence="8">2.3.1.225</ecNumber>
    </recommendedName>
</protein>
<dbReference type="SUPFAM" id="SSF48403">
    <property type="entry name" value="Ankyrin repeat"/>
    <property type="match status" value="1"/>
</dbReference>
<dbReference type="Pfam" id="PF13637">
    <property type="entry name" value="Ank_4"/>
    <property type="match status" value="2"/>
</dbReference>
<name>R7QHA0_CHOCR</name>
<proteinExistence type="inferred from homology"/>
<dbReference type="AlphaFoldDB" id="R7QHA0"/>
<evidence type="ECO:0000256" key="2">
    <source>
        <dbReference type="ARBA" id="ARBA00022692"/>
    </source>
</evidence>